<dbReference type="RefSeq" id="WP_162421888.1">
    <property type="nucleotide sequence ID" value="NZ_WVIE01000003.1"/>
</dbReference>
<feature type="transmembrane region" description="Helical" evidence="1">
    <location>
        <begin position="80"/>
        <end position="101"/>
    </location>
</feature>
<dbReference type="PANTHER" id="PTHR20992">
    <property type="entry name" value="AT15442P-RELATED"/>
    <property type="match status" value="1"/>
</dbReference>
<protein>
    <submittedName>
        <fullName evidence="2">DUF389 domain-containing protein</fullName>
    </submittedName>
</protein>
<comment type="caution">
    <text evidence="2">The sequence shown here is derived from an EMBL/GenBank/DDBJ whole genome shotgun (WGS) entry which is preliminary data.</text>
</comment>
<organism evidence="2 3">
    <name type="scientific">Myxacorys almedinensis A</name>
    <dbReference type="NCBI Taxonomy" id="2690445"/>
    <lineage>
        <taxon>Bacteria</taxon>
        <taxon>Bacillati</taxon>
        <taxon>Cyanobacteriota</taxon>
        <taxon>Cyanophyceae</taxon>
        <taxon>Leptolyngbyales</taxon>
        <taxon>Leptolyngbyaceae</taxon>
        <taxon>Myxacorys</taxon>
        <taxon>Myxacorys almedinensis</taxon>
    </lineage>
</organism>
<dbReference type="InterPro" id="IPR005240">
    <property type="entry name" value="DUF389"/>
</dbReference>
<dbReference type="Proteomes" id="UP000646053">
    <property type="component" value="Unassembled WGS sequence"/>
</dbReference>
<evidence type="ECO:0000256" key="1">
    <source>
        <dbReference type="SAM" id="Phobius"/>
    </source>
</evidence>
<keyword evidence="1" id="KW-1133">Transmembrane helix</keyword>
<feature type="transmembrane region" description="Helical" evidence="1">
    <location>
        <begin position="203"/>
        <end position="228"/>
    </location>
</feature>
<feature type="transmembrane region" description="Helical" evidence="1">
    <location>
        <begin position="178"/>
        <end position="197"/>
    </location>
</feature>
<name>A0A8J7YYE4_9CYAN</name>
<dbReference type="AlphaFoldDB" id="A0A8J7YYE4"/>
<dbReference type="EMBL" id="WVIE01000003">
    <property type="protein sequence ID" value="NDJ16374.1"/>
    <property type="molecule type" value="Genomic_DNA"/>
</dbReference>
<evidence type="ECO:0000313" key="2">
    <source>
        <dbReference type="EMBL" id="NDJ16374.1"/>
    </source>
</evidence>
<feature type="transmembrane region" description="Helical" evidence="1">
    <location>
        <begin position="146"/>
        <end position="166"/>
    </location>
</feature>
<gene>
    <name evidence="2" type="ORF">GS601_03550</name>
</gene>
<dbReference type="Pfam" id="PF04087">
    <property type="entry name" value="DUF389"/>
    <property type="match status" value="1"/>
</dbReference>
<feature type="transmembrane region" description="Helical" evidence="1">
    <location>
        <begin position="55"/>
        <end position="74"/>
    </location>
</feature>
<evidence type="ECO:0000313" key="3">
    <source>
        <dbReference type="Proteomes" id="UP000646053"/>
    </source>
</evidence>
<keyword evidence="3" id="KW-1185">Reference proteome</keyword>
<feature type="transmembrane region" description="Helical" evidence="1">
    <location>
        <begin position="113"/>
        <end position="134"/>
    </location>
</feature>
<keyword evidence="1" id="KW-0812">Transmembrane</keyword>
<accession>A0A8J7YYE4</accession>
<reference evidence="2" key="1">
    <citation type="submission" date="2019-12" db="EMBL/GenBank/DDBJ databases">
        <title>High-Quality draft genome sequences of three cyanobacteria isolated from the limestone walls of the Old Cathedral of Coimbra.</title>
        <authorList>
            <person name="Tiago I."/>
            <person name="Soares F."/>
            <person name="Portugal A."/>
        </authorList>
    </citation>
    <scope>NUCLEOTIDE SEQUENCE</scope>
    <source>
        <strain evidence="2">A</strain>
    </source>
</reference>
<dbReference type="PANTHER" id="PTHR20992:SF9">
    <property type="entry name" value="AT15442P-RELATED"/>
    <property type="match status" value="1"/>
</dbReference>
<keyword evidence="1" id="KW-0472">Membrane</keyword>
<feature type="transmembrane region" description="Helical" evidence="1">
    <location>
        <begin position="240"/>
        <end position="259"/>
    </location>
</feature>
<proteinExistence type="predicted"/>
<sequence length="347" mass="36592">MIILQTFSKKAWGWGYQRLTQLWSHSSGDWAWLAEKPVSVTSLNRSLWRGSVPSVSFFTLLSLSGIIAALGLLANSVATIIGAMIVAPLMGPIIAIAYSIVSGNRRLLRRAGLTLFTGIILTVGISMLITQAVGLNTLGSEVMGRVQPTLMDLGVALAAGAAGAFAKSRKAVADALPGVAIAVALVPPLSVVGIGLAQGSPSVSIGATVLFFTNLVGIIFSGGVVFLCHRYGSLTRAKNGLAVAIATLMVLAIPLGFSLQTIVLRGQAQASVDRLIRTRTVTFAGVDIQNLAVSQQRDRLLINLEVTTPLNSISQEQIRLVKEFLQAELGAPISLKVRIIPARTFES</sequence>